<evidence type="ECO:0000256" key="4">
    <source>
        <dbReference type="ARBA" id="ARBA00023315"/>
    </source>
</evidence>
<keyword evidence="3" id="KW-0677">Repeat</keyword>
<dbReference type="InterPro" id="IPR018357">
    <property type="entry name" value="Hexapep_transf_CS"/>
</dbReference>
<dbReference type="SUPFAM" id="SSF51161">
    <property type="entry name" value="Trimeric LpxA-like enzymes"/>
    <property type="match status" value="1"/>
</dbReference>
<evidence type="ECO:0000313" key="6">
    <source>
        <dbReference type="Proteomes" id="UP000622475"/>
    </source>
</evidence>
<evidence type="ECO:0000256" key="1">
    <source>
        <dbReference type="ARBA" id="ARBA00007274"/>
    </source>
</evidence>
<protein>
    <submittedName>
        <fullName evidence="5">CatB-related O-acetyltransferase</fullName>
    </submittedName>
</protein>
<reference evidence="5" key="1">
    <citation type="submission" date="2020-10" db="EMBL/GenBank/DDBJ databases">
        <title>Mucilaginibacter mali sp. nov., isolated from rhizosphere soil of apple orchard.</title>
        <authorList>
            <person name="Lee J.-S."/>
            <person name="Kim H.S."/>
            <person name="Kim J.-S."/>
        </authorList>
    </citation>
    <scope>NUCLEOTIDE SEQUENCE</scope>
    <source>
        <strain evidence="5">KCTC 22746</strain>
    </source>
</reference>
<dbReference type="Proteomes" id="UP000622475">
    <property type="component" value="Unassembled WGS sequence"/>
</dbReference>
<dbReference type="PANTHER" id="PTHR43300:SF11">
    <property type="entry name" value="ACETYLTRANSFERASE RV3034C-RELATED"/>
    <property type="match status" value="1"/>
</dbReference>
<evidence type="ECO:0000256" key="2">
    <source>
        <dbReference type="ARBA" id="ARBA00022679"/>
    </source>
</evidence>
<evidence type="ECO:0000256" key="3">
    <source>
        <dbReference type="ARBA" id="ARBA00022737"/>
    </source>
</evidence>
<dbReference type="Pfam" id="PF00132">
    <property type="entry name" value="Hexapep"/>
    <property type="match status" value="1"/>
</dbReference>
<dbReference type="GO" id="GO:0016746">
    <property type="term" value="F:acyltransferase activity"/>
    <property type="evidence" value="ECO:0007669"/>
    <property type="project" value="UniProtKB-KW"/>
</dbReference>
<accession>A0A929L028</accession>
<keyword evidence="6" id="KW-1185">Reference proteome</keyword>
<dbReference type="InterPro" id="IPR001451">
    <property type="entry name" value="Hexapep"/>
</dbReference>
<dbReference type="Gene3D" id="2.160.10.10">
    <property type="entry name" value="Hexapeptide repeat proteins"/>
    <property type="match status" value="1"/>
</dbReference>
<dbReference type="CDD" id="cd03349">
    <property type="entry name" value="LbH_XAT"/>
    <property type="match status" value="1"/>
</dbReference>
<dbReference type="PANTHER" id="PTHR43300">
    <property type="entry name" value="ACETYLTRANSFERASE"/>
    <property type="match status" value="1"/>
</dbReference>
<sequence length="208" mass="23417">MTMKSRYQLKYWGSHLRIGYLAQVSNTHFGRYNYIGPKTVLSNSFMGDHTYVADHCSLDHLNIGKFCSIGPAVRVAPGKHPLNFVSTHPSTFNAQSNLMGNFISDNHFKAYDTVSIGNDVWIGSNAIIMDGVTIGNGAVIAANSVVTKDVGDYEIVGGVPAKLIKKRFDENLIMKLNEIEWWDKDEAWIKKNIDNFRDIERFLKQDVD</sequence>
<dbReference type="InterPro" id="IPR050179">
    <property type="entry name" value="Trans_hexapeptide_repeat"/>
</dbReference>
<gene>
    <name evidence="5" type="ORF">IRJ16_17800</name>
</gene>
<dbReference type="InterPro" id="IPR011004">
    <property type="entry name" value="Trimer_LpxA-like_sf"/>
</dbReference>
<dbReference type="PROSITE" id="PS00101">
    <property type="entry name" value="HEXAPEP_TRANSFERASES"/>
    <property type="match status" value="1"/>
</dbReference>
<comment type="caution">
    <text evidence="5">The sequence shown here is derived from an EMBL/GenBank/DDBJ whole genome shotgun (WGS) entry which is preliminary data.</text>
</comment>
<evidence type="ECO:0000313" key="5">
    <source>
        <dbReference type="EMBL" id="MBE9663745.1"/>
    </source>
</evidence>
<comment type="similarity">
    <text evidence="1">Belongs to the transferase hexapeptide repeat family.</text>
</comment>
<dbReference type="EMBL" id="JADFFL010000007">
    <property type="protein sequence ID" value="MBE9663745.1"/>
    <property type="molecule type" value="Genomic_DNA"/>
</dbReference>
<organism evidence="5 6">
    <name type="scientific">Mucilaginibacter myungsuensis</name>
    <dbReference type="NCBI Taxonomy" id="649104"/>
    <lineage>
        <taxon>Bacteria</taxon>
        <taxon>Pseudomonadati</taxon>
        <taxon>Bacteroidota</taxon>
        <taxon>Sphingobacteriia</taxon>
        <taxon>Sphingobacteriales</taxon>
        <taxon>Sphingobacteriaceae</taxon>
        <taxon>Mucilaginibacter</taxon>
    </lineage>
</organism>
<keyword evidence="2" id="KW-0808">Transferase</keyword>
<name>A0A929L028_9SPHI</name>
<proteinExistence type="inferred from homology"/>
<dbReference type="AlphaFoldDB" id="A0A929L028"/>
<keyword evidence="4" id="KW-0012">Acyltransferase</keyword>